<evidence type="ECO:0000313" key="1">
    <source>
        <dbReference type="EMBL" id="APB00667.1"/>
    </source>
</evidence>
<gene>
    <name evidence="1" type="ORF">NS506_06636</name>
</gene>
<dbReference type="KEGG" id="nsr:NS506_06636"/>
<dbReference type="EMBL" id="CP017839">
    <property type="protein sequence ID" value="APB00667.1"/>
    <property type="molecule type" value="Genomic_DNA"/>
</dbReference>
<organism evidence="1 2">
    <name type="scientific">Nocardia seriolae</name>
    <dbReference type="NCBI Taxonomy" id="37332"/>
    <lineage>
        <taxon>Bacteria</taxon>
        <taxon>Bacillati</taxon>
        <taxon>Actinomycetota</taxon>
        <taxon>Actinomycetes</taxon>
        <taxon>Mycobacteriales</taxon>
        <taxon>Nocardiaceae</taxon>
        <taxon>Nocardia</taxon>
    </lineage>
</organism>
<dbReference type="AlphaFoldDB" id="A0ABC8B2L8"/>
<sequence length="39" mass="4219">MSTRSRDYDLEVEAGEVLSGVCRAVCDRAVGSGIGMELW</sequence>
<reference evidence="1 2" key="1">
    <citation type="submission" date="2016-10" db="EMBL/GenBank/DDBJ databases">
        <title>Genome sequence of Nocardia seriolae strain EM150506, isolated from Anguila japonica.</title>
        <authorList>
            <person name="Han H.-J."/>
        </authorList>
    </citation>
    <scope>NUCLEOTIDE SEQUENCE [LARGE SCALE GENOMIC DNA]</scope>
    <source>
        <strain evidence="1 2">EM150506</strain>
    </source>
</reference>
<proteinExistence type="predicted"/>
<accession>A0ABC8B2L8</accession>
<protein>
    <submittedName>
        <fullName evidence="1">Uncharacterized protein</fullName>
    </submittedName>
</protein>
<evidence type="ECO:0000313" key="2">
    <source>
        <dbReference type="Proteomes" id="UP000180166"/>
    </source>
</evidence>
<name>A0ABC8B2L8_9NOCA</name>
<dbReference type="Proteomes" id="UP000180166">
    <property type="component" value="Chromosome"/>
</dbReference>